<dbReference type="EnsemblMetazoa" id="G33070.1">
    <property type="protein sequence ID" value="G33070.1:cds"/>
    <property type="gene ID" value="G33070"/>
</dbReference>
<keyword evidence="2" id="KW-0472">Membrane</keyword>
<feature type="region of interest" description="Disordered" evidence="1">
    <location>
        <begin position="260"/>
        <end position="315"/>
    </location>
</feature>
<feature type="signal peptide" evidence="3">
    <location>
        <begin position="1"/>
        <end position="21"/>
    </location>
</feature>
<proteinExistence type="predicted"/>
<keyword evidence="3" id="KW-0732">Signal</keyword>
<evidence type="ECO:0000256" key="1">
    <source>
        <dbReference type="SAM" id="MobiDB-lite"/>
    </source>
</evidence>
<evidence type="ECO:0000313" key="4">
    <source>
        <dbReference type="EnsemblMetazoa" id="G33070.1:cds"/>
    </source>
</evidence>
<organism evidence="4 5">
    <name type="scientific">Magallana gigas</name>
    <name type="common">Pacific oyster</name>
    <name type="synonym">Crassostrea gigas</name>
    <dbReference type="NCBI Taxonomy" id="29159"/>
    <lineage>
        <taxon>Eukaryota</taxon>
        <taxon>Metazoa</taxon>
        <taxon>Spiralia</taxon>
        <taxon>Lophotrochozoa</taxon>
        <taxon>Mollusca</taxon>
        <taxon>Bivalvia</taxon>
        <taxon>Autobranchia</taxon>
        <taxon>Pteriomorphia</taxon>
        <taxon>Ostreida</taxon>
        <taxon>Ostreoidea</taxon>
        <taxon>Ostreidae</taxon>
        <taxon>Magallana</taxon>
    </lineage>
</organism>
<feature type="chain" id="PRO_5036462753" description="FZ domain-containing protein" evidence="3">
    <location>
        <begin position="22"/>
        <end position="487"/>
    </location>
</feature>
<feature type="compositionally biased region" description="Polar residues" evidence="1">
    <location>
        <begin position="261"/>
        <end position="293"/>
    </location>
</feature>
<feature type="compositionally biased region" description="Polar residues" evidence="1">
    <location>
        <begin position="414"/>
        <end position="430"/>
    </location>
</feature>
<dbReference type="AlphaFoldDB" id="A0A8W8MM91"/>
<evidence type="ECO:0000313" key="5">
    <source>
        <dbReference type="Proteomes" id="UP000005408"/>
    </source>
</evidence>
<protein>
    <recommendedName>
        <fullName evidence="6">FZ domain-containing protein</fullName>
    </recommendedName>
</protein>
<keyword evidence="2" id="KW-0812">Transmembrane</keyword>
<sequence>MNYSFFLLLVLIILQVELCTSQNRYCQEAVASVEVVDSCPTSKAQWDVAARKKNCGRMASKQNCTTVEKYQYHCVVNGLRSELLEVCGPTRIIFGHCVEFNVLGGVIQDQLSAPCNAAFPKCAEYYLSSEIYKYPDCYKLVLKNEGSLGFEEKTKTTTSKSTLITTNSSGQEKSFRSVWIFVIISVLLIAVVLVLIICIRKTMCHRKQPNRKHNEAVFSNVENGEGDVKCVYIKSEPCMENEDEEMTSLIPKKVKFEQDIQHSSPDQSLSRRFSQSESAVNNIQNSASRQSMRQPVDQDIRRRTSTQSMSQRFARSDSAAYNKGFKCFRKELNAKSNKNTDWQAKYRSLSLDTRQPLGTTYEEPQEELIVTRSAYLSPVFSRNESNEISSLQINDMRIDSNDVSRETTGGGHSLSLSFPTSIENETNSSPELEQRTYHVYTEIAENGTESSIVSIGNDCKSHVSSNTESSRAMGKDVVYMNTKSPQI</sequence>
<evidence type="ECO:0000256" key="2">
    <source>
        <dbReference type="SAM" id="Phobius"/>
    </source>
</evidence>
<accession>A0A8W8MM91</accession>
<keyword evidence="2" id="KW-1133">Transmembrane helix</keyword>
<feature type="transmembrane region" description="Helical" evidence="2">
    <location>
        <begin position="178"/>
        <end position="199"/>
    </location>
</feature>
<dbReference type="Proteomes" id="UP000005408">
    <property type="component" value="Unassembled WGS sequence"/>
</dbReference>
<name>A0A8W8MM91_MAGGI</name>
<reference evidence="4" key="1">
    <citation type="submission" date="2022-08" db="UniProtKB">
        <authorList>
            <consortium name="EnsemblMetazoa"/>
        </authorList>
    </citation>
    <scope>IDENTIFICATION</scope>
    <source>
        <strain evidence="4">05x7-T-G4-1.051#20</strain>
    </source>
</reference>
<evidence type="ECO:0000256" key="3">
    <source>
        <dbReference type="SAM" id="SignalP"/>
    </source>
</evidence>
<evidence type="ECO:0008006" key="6">
    <source>
        <dbReference type="Google" id="ProtNLM"/>
    </source>
</evidence>
<keyword evidence="5" id="KW-1185">Reference proteome</keyword>
<feature type="region of interest" description="Disordered" evidence="1">
    <location>
        <begin position="403"/>
        <end position="430"/>
    </location>
</feature>